<dbReference type="STRING" id="1423739.FC85_GL001595"/>
<comment type="caution">
    <text evidence="1">The sequence shown here is derived from an EMBL/GenBank/DDBJ whole genome shotgun (WGS) entry which is preliminary data.</text>
</comment>
<protein>
    <submittedName>
        <fullName evidence="1">Uncharacterized protein</fullName>
    </submittedName>
</protein>
<dbReference type="Proteomes" id="UP000052013">
    <property type="component" value="Unassembled WGS sequence"/>
</dbReference>
<name>A0A0R1SS09_9LACO</name>
<organism evidence="1 2">
    <name type="scientific">Lentilactobacillus diolivorans DSM 14421</name>
    <dbReference type="NCBI Taxonomy" id="1423739"/>
    <lineage>
        <taxon>Bacteria</taxon>
        <taxon>Bacillati</taxon>
        <taxon>Bacillota</taxon>
        <taxon>Bacilli</taxon>
        <taxon>Lactobacillales</taxon>
        <taxon>Lactobacillaceae</taxon>
        <taxon>Lentilactobacillus</taxon>
    </lineage>
</organism>
<dbReference type="AlphaFoldDB" id="A0A0R1SS09"/>
<sequence>MILTVGYITTKNNYVKLFYYSSLPVSKTIKVIAKYGIHSYRQALLTNETGYYRVADCISE</sequence>
<evidence type="ECO:0000313" key="2">
    <source>
        <dbReference type="Proteomes" id="UP000052013"/>
    </source>
</evidence>
<evidence type="ECO:0000313" key="1">
    <source>
        <dbReference type="EMBL" id="KRL69235.1"/>
    </source>
</evidence>
<proteinExistence type="predicted"/>
<reference evidence="1 2" key="1">
    <citation type="journal article" date="2015" name="Genome Announc.">
        <title>Expanding the biotechnology potential of lactobacilli through comparative genomics of 213 strains and associated genera.</title>
        <authorList>
            <person name="Sun Z."/>
            <person name="Harris H.M."/>
            <person name="McCann A."/>
            <person name="Guo C."/>
            <person name="Argimon S."/>
            <person name="Zhang W."/>
            <person name="Yang X."/>
            <person name="Jeffery I.B."/>
            <person name="Cooney J.C."/>
            <person name="Kagawa T.F."/>
            <person name="Liu W."/>
            <person name="Song Y."/>
            <person name="Salvetti E."/>
            <person name="Wrobel A."/>
            <person name="Rasinkangas P."/>
            <person name="Parkhill J."/>
            <person name="Rea M.C."/>
            <person name="O'Sullivan O."/>
            <person name="Ritari J."/>
            <person name="Douillard F.P."/>
            <person name="Paul Ross R."/>
            <person name="Yang R."/>
            <person name="Briner A.E."/>
            <person name="Felis G.E."/>
            <person name="de Vos W.M."/>
            <person name="Barrangou R."/>
            <person name="Klaenhammer T.R."/>
            <person name="Caufield P.W."/>
            <person name="Cui Y."/>
            <person name="Zhang H."/>
            <person name="O'Toole P.W."/>
        </authorList>
    </citation>
    <scope>NUCLEOTIDE SEQUENCE [LARGE SCALE GENOMIC DNA]</scope>
    <source>
        <strain evidence="1 2">DSM 14421</strain>
    </source>
</reference>
<dbReference type="PATRIC" id="fig|1423739.3.peg.1673"/>
<accession>A0A0R1SS09</accession>
<dbReference type="EMBL" id="AZEY01000014">
    <property type="protein sequence ID" value="KRL69235.1"/>
    <property type="molecule type" value="Genomic_DNA"/>
</dbReference>
<gene>
    <name evidence="1" type="ORF">FC85_GL001595</name>
</gene>